<dbReference type="InterPro" id="IPR009057">
    <property type="entry name" value="Homeodomain-like_sf"/>
</dbReference>
<dbReference type="GO" id="GO:0043565">
    <property type="term" value="F:sequence-specific DNA binding"/>
    <property type="evidence" value="ECO:0007669"/>
    <property type="project" value="InterPro"/>
</dbReference>
<dbReference type="PROSITE" id="PS01124">
    <property type="entry name" value="HTH_ARAC_FAMILY_2"/>
    <property type="match status" value="1"/>
</dbReference>
<dbReference type="PANTHER" id="PTHR43280:SF32">
    <property type="entry name" value="TRANSCRIPTIONAL REGULATORY PROTEIN"/>
    <property type="match status" value="1"/>
</dbReference>
<reference evidence="5 6" key="1">
    <citation type="submission" date="2019-04" db="EMBL/GenBank/DDBJ databases">
        <authorList>
            <person name="Feng G."/>
            <person name="Zhang J."/>
            <person name="Zhu H."/>
        </authorList>
    </citation>
    <scope>NUCLEOTIDE SEQUENCE [LARGE SCALE GENOMIC DNA]</scope>
    <source>
        <strain evidence="5 6">JCM 19491</strain>
    </source>
</reference>
<keyword evidence="6" id="KW-1185">Reference proteome</keyword>
<evidence type="ECO:0000313" key="6">
    <source>
        <dbReference type="Proteomes" id="UP000298284"/>
    </source>
</evidence>
<dbReference type="RefSeq" id="WP_135531552.1">
    <property type="nucleotide sequence ID" value="NZ_SRKZ01000004.1"/>
</dbReference>
<evidence type="ECO:0000256" key="3">
    <source>
        <dbReference type="ARBA" id="ARBA00023163"/>
    </source>
</evidence>
<dbReference type="Gene3D" id="1.10.10.60">
    <property type="entry name" value="Homeodomain-like"/>
    <property type="match status" value="2"/>
</dbReference>
<dbReference type="OrthoDB" id="956952at2"/>
<proteinExistence type="predicted"/>
<name>A0A4Z0MKP4_9BACT</name>
<keyword evidence="2" id="KW-0238">DNA-binding</keyword>
<dbReference type="InterPro" id="IPR018060">
    <property type="entry name" value="HTH_AraC"/>
</dbReference>
<evidence type="ECO:0000256" key="2">
    <source>
        <dbReference type="ARBA" id="ARBA00023125"/>
    </source>
</evidence>
<dbReference type="Proteomes" id="UP000298284">
    <property type="component" value="Unassembled WGS sequence"/>
</dbReference>
<dbReference type="Pfam" id="PF12833">
    <property type="entry name" value="HTH_18"/>
    <property type="match status" value="1"/>
</dbReference>
<gene>
    <name evidence="5" type="ORF">EU557_16480</name>
</gene>
<protein>
    <submittedName>
        <fullName evidence="5">AraC family transcriptional regulator</fullName>
    </submittedName>
</protein>
<evidence type="ECO:0000256" key="1">
    <source>
        <dbReference type="ARBA" id="ARBA00023015"/>
    </source>
</evidence>
<evidence type="ECO:0000259" key="4">
    <source>
        <dbReference type="PROSITE" id="PS01124"/>
    </source>
</evidence>
<keyword evidence="1" id="KW-0805">Transcription regulation</keyword>
<organism evidence="5 6">
    <name type="scientific">Hymenobacter wooponensis</name>
    <dbReference type="NCBI Taxonomy" id="1525360"/>
    <lineage>
        <taxon>Bacteria</taxon>
        <taxon>Pseudomonadati</taxon>
        <taxon>Bacteroidota</taxon>
        <taxon>Cytophagia</taxon>
        <taxon>Cytophagales</taxon>
        <taxon>Hymenobacteraceae</taxon>
        <taxon>Hymenobacter</taxon>
    </lineage>
</organism>
<sequence>MATPIPKKILARQHEITADYLRELDNHLAEVEAGLVTEMLEIRELADRLHVHPTHLSNTIKLTTGHSPCALFEARILAISQRLLRDTNEPVAEIAARLTYDPSNFTKFFKRFSGQTPKQYRELTWAKLREVKSEMLTI</sequence>
<dbReference type="EMBL" id="SRKZ01000004">
    <property type="protein sequence ID" value="TGD79807.1"/>
    <property type="molecule type" value="Genomic_DNA"/>
</dbReference>
<comment type="caution">
    <text evidence="5">The sequence shown here is derived from an EMBL/GenBank/DDBJ whole genome shotgun (WGS) entry which is preliminary data.</text>
</comment>
<dbReference type="PANTHER" id="PTHR43280">
    <property type="entry name" value="ARAC-FAMILY TRANSCRIPTIONAL REGULATOR"/>
    <property type="match status" value="1"/>
</dbReference>
<evidence type="ECO:0000313" key="5">
    <source>
        <dbReference type="EMBL" id="TGD79807.1"/>
    </source>
</evidence>
<dbReference type="AlphaFoldDB" id="A0A4Z0MKP4"/>
<dbReference type="GO" id="GO:0003700">
    <property type="term" value="F:DNA-binding transcription factor activity"/>
    <property type="evidence" value="ECO:0007669"/>
    <property type="project" value="InterPro"/>
</dbReference>
<feature type="domain" description="HTH araC/xylS-type" evidence="4">
    <location>
        <begin position="25"/>
        <end position="123"/>
    </location>
</feature>
<dbReference type="SUPFAM" id="SSF46689">
    <property type="entry name" value="Homeodomain-like"/>
    <property type="match status" value="1"/>
</dbReference>
<keyword evidence="3" id="KW-0804">Transcription</keyword>
<dbReference type="SMART" id="SM00342">
    <property type="entry name" value="HTH_ARAC"/>
    <property type="match status" value="1"/>
</dbReference>
<accession>A0A4Z0MKP4</accession>